<organism evidence="1 2">
    <name type="scientific">Euplotes crassus</name>
    <dbReference type="NCBI Taxonomy" id="5936"/>
    <lineage>
        <taxon>Eukaryota</taxon>
        <taxon>Sar</taxon>
        <taxon>Alveolata</taxon>
        <taxon>Ciliophora</taxon>
        <taxon>Intramacronucleata</taxon>
        <taxon>Spirotrichea</taxon>
        <taxon>Hypotrichia</taxon>
        <taxon>Euplotida</taxon>
        <taxon>Euplotidae</taxon>
        <taxon>Moneuplotes</taxon>
    </lineage>
</organism>
<comment type="caution">
    <text evidence="1">The sequence shown here is derived from an EMBL/GenBank/DDBJ whole genome shotgun (WGS) entry which is preliminary data.</text>
</comment>
<dbReference type="EMBL" id="CAMPGE010000054">
    <property type="protein sequence ID" value="CAI2358775.1"/>
    <property type="molecule type" value="Genomic_DNA"/>
</dbReference>
<gene>
    <name evidence="1" type="ORF">ECRASSUSDP1_LOCUS58</name>
</gene>
<dbReference type="AlphaFoldDB" id="A0AAD1TZY0"/>
<keyword evidence="2" id="KW-1185">Reference proteome</keyword>
<sequence length="305" mass="35630">MWVYLDRSDNYADETLFCLPFSGDYTSVPTTPPGSPDPPFSVENLTCCGRLYKYYQNYTIFFECRSAHGDKFTRKTVQPIAQSSSWHYFSFKFALKGSATVFEPLSTTDIEVEFWDADGNLATDYISTTNSSSNFTDNYSIGYTFNGSDPVYKFSGLVYRLRISNTIESPENRTRSEYIIDKKDLYYLYFDFTNSSQNGFYRNSMKNRGFIKKGGNIDIIRYMKNSSNSTYPTLMTNMGWITYPYTCYYETDPIEFDSSTKYSFETDLFCYEYDCNIFVYFTGKLAYNLLRFSEFSCPKNRKLFQ</sequence>
<evidence type="ECO:0000313" key="1">
    <source>
        <dbReference type="EMBL" id="CAI2358775.1"/>
    </source>
</evidence>
<name>A0AAD1TZY0_EUPCR</name>
<accession>A0AAD1TZY0</accession>
<evidence type="ECO:0000313" key="2">
    <source>
        <dbReference type="Proteomes" id="UP001295684"/>
    </source>
</evidence>
<dbReference type="Proteomes" id="UP001295684">
    <property type="component" value="Unassembled WGS sequence"/>
</dbReference>
<protein>
    <submittedName>
        <fullName evidence="1">Uncharacterized protein</fullName>
    </submittedName>
</protein>
<reference evidence="1" key="1">
    <citation type="submission" date="2023-07" db="EMBL/GenBank/DDBJ databases">
        <authorList>
            <consortium name="AG Swart"/>
            <person name="Singh M."/>
            <person name="Singh A."/>
            <person name="Seah K."/>
            <person name="Emmerich C."/>
        </authorList>
    </citation>
    <scope>NUCLEOTIDE SEQUENCE</scope>
    <source>
        <strain evidence="1">DP1</strain>
    </source>
</reference>
<proteinExistence type="predicted"/>